<evidence type="ECO:0000256" key="5">
    <source>
        <dbReference type="ARBA" id="ARBA00022734"/>
    </source>
</evidence>
<feature type="signal peptide" evidence="8">
    <location>
        <begin position="1"/>
        <end position="27"/>
    </location>
</feature>
<dbReference type="GO" id="GO:0030246">
    <property type="term" value="F:carbohydrate binding"/>
    <property type="evidence" value="ECO:0007669"/>
    <property type="project" value="UniProtKB-KW"/>
</dbReference>
<protein>
    <recommendedName>
        <fullName evidence="3">Lectin-like protein BA14k</fullName>
    </recommendedName>
</protein>
<organism evidence="9 10">
    <name type="scientific">Sinorhizobium saheli</name>
    <dbReference type="NCBI Taxonomy" id="36856"/>
    <lineage>
        <taxon>Bacteria</taxon>
        <taxon>Pseudomonadati</taxon>
        <taxon>Pseudomonadota</taxon>
        <taxon>Alphaproteobacteria</taxon>
        <taxon>Hyphomicrobiales</taxon>
        <taxon>Rhizobiaceae</taxon>
        <taxon>Sinorhizobium/Ensifer group</taxon>
        <taxon>Sinorhizobium</taxon>
    </lineage>
</organism>
<reference evidence="9 10" key="1">
    <citation type="submission" date="2015-11" db="EMBL/GenBank/DDBJ databases">
        <title>Ensifer anhuiense sp. nov., an effective nitrogen fixation bacterium with Glycine soja.</title>
        <authorList>
            <person name="Yan H."/>
            <person name="Chen W."/>
        </authorList>
    </citation>
    <scope>NUCLEOTIDE SEQUENCE [LARGE SCALE GENOMIC DNA]</scope>
    <source>
        <strain evidence="9 10">LMG 7837</strain>
    </source>
</reference>
<keyword evidence="10" id="KW-1185">Reference proteome</keyword>
<name>A0A178YH72_SINSA</name>
<evidence type="ECO:0000256" key="2">
    <source>
        <dbReference type="ARBA" id="ARBA00010270"/>
    </source>
</evidence>
<dbReference type="Pfam" id="PF07886">
    <property type="entry name" value="BA14K"/>
    <property type="match status" value="1"/>
</dbReference>
<evidence type="ECO:0000256" key="7">
    <source>
        <dbReference type="SAM" id="Phobius"/>
    </source>
</evidence>
<gene>
    <name evidence="9" type="ORF">ATB98_14750</name>
</gene>
<dbReference type="EMBL" id="LNQB01000068">
    <property type="protein sequence ID" value="OAP46616.1"/>
    <property type="molecule type" value="Genomic_DNA"/>
</dbReference>
<dbReference type="STRING" id="36856.ATB98_14750"/>
<evidence type="ECO:0000313" key="9">
    <source>
        <dbReference type="EMBL" id="OAP46616.1"/>
    </source>
</evidence>
<feature type="chain" id="PRO_5008097877" description="Lectin-like protein BA14k" evidence="8">
    <location>
        <begin position="28"/>
        <end position="134"/>
    </location>
</feature>
<dbReference type="RefSeq" id="WP_066872732.1">
    <property type="nucleotide sequence ID" value="NZ_LNQB01000068.1"/>
</dbReference>
<evidence type="ECO:0000256" key="3">
    <source>
        <dbReference type="ARBA" id="ARBA00020552"/>
    </source>
</evidence>
<comment type="subcellular location">
    <subcellularLocation>
        <location evidence="1">Membrane</location>
        <topology evidence="1">Single-pass membrane protein</topology>
    </subcellularLocation>
</comment>
<dbReference type="AlphaFoldDB" id="A0A178YH72"/>
<evidence type="ECO:0000256" key="6">
    <source>
        <dbReference type="ARBA" id="ARBA00025321"/>
    </source>
</evidence>
<keyword evidence="7" id="KW-0812">Transmembrane</keyword>
<comment type="similarity">
    <text evidence="2">Belongs to the BA14k family.</text>
</comment>
<dbReference type="Proteomes" id="UP000078507">
    <property type="component" value="Unassembled WGS sequence"/>
</dbReference>
<evidence type="ECO:0000256" key="1">
    <source>
        <dbReference type="ARBA" id="ARBA00004167"/>
    </source>
</evidence>
<keyword evidence="4" id="KW-1003">Cell membrane</keyword>
<comment type="function">
    <text evidence="6">Has immunoglobulin-binding and hemagglutination properties, and can bind to mannose. Essential for virulence. May be involved in LPS biosynthesis or polysaccharide transport.</text>
</comment>
<dbReference type="GO" id="GO:0016020">
    <property type="term" value="C:membrane"/>
    <property type="evidence" value="ECO:0007669"/>
    <property type="project" value="UniProtKB-SubCell"/>
</dbReference>
<keyword evidence="8" id="KW-0732">Signal</keyword>
<accession>A0A178YH72</accession>
<comment type="caution">
    <text evidence="9">The sequence shown here is derived from an EMBL/GenBank/DDBJ whole genome shotgun (WGS) entry which is preliminary data.</text>
</comment>
<feature type="transmembrane region" description="Helical" evidence="7">
    <location>
        <begin position="37"/>
        <end position="56"/>
    </location>
</feature>
<evidence type="ECO:0000256" key="8">
    <source>
        <dbReference type="SAM" id="SignalP"/>
    </source>
</evidence>
<evidence type="ECO:0000313" key="10">
    <source>
        <dbReference type="Proteomes" id="UP000078507"/>
    </source>
</evidence>
<keyword evidence="5" id="KW-0430">Lectin</keyword>
<keyword evidence="7" id="KW-1133">Transmembrane helix</keyword>
<evidence type="ECO:0000256" key="4">
    <source>
        <dbReference type="ARBA" id="ARBA00022475"/>
    </source>
</evidence>
<sequence>MNKLIKAAALSVAAAAIVLPTFGTAQATHRRESHSDAWAAGAAGLVAGTLIGGAIASQPRYSEPTYIDPEPEYYEPRPVYRARPVYRPVVVETYGVEPWTPEWYRYCSQRYRSFDPDSGTFVGYDGMRHFCAAN</sequence>
<dbReference type="InterPro" id="IPR012413">
    <property type="entry name" value="BA14K"/>
</dbReference>
<dbReference type="OrthoDB" id="7889197at2"/>
<proteinExistence type="inferred from homology"/>
<keyword evidence="7" id="KW-0472">Membrane</keyword>